<protein>
    <recommendedName>
        <fullName evidence="1">Helicase/UvrB N-terminal domain-containing protein</fullName>
    </recommendedName>
</protein>
<dbReference type="InterPro" id="IPR027417">
    <property type="entry name" value="P-loop_NTPase"/>
</dbReference>
<reference evidence="3" key="1">
    <citation type="journal article" date="2019" name="Int. J. Syst. Evol. Microbiol.">
        <title>The Global Catalogue of Microorganisms (GCM) 10K type strain sequencing project: providing services to taxonomists for standard genome sequencing and annotation.</title>
        <authorList>
            <consortium name="The Broad Institute Genomics Platform"/>
            <consortium name="The Broad Institute Genome Sequencing Center for Infectious Disease"/>
            <person name="Wu L."/>
            <person name="Ma J."/>
        </authorList>
    </citation>
    <scope>NUCLEOTIDE SEQUENCE [LARGE SCALE GENOMIC DNA]</scope>
    <source>
        <strain evidence="3">JCM 16114</strain>
    </source>
</reference>
<feature type="domain" description="Helicase/UvrB N-terminal" evidence="1">
    <location>
        <begin position="178"/>
        <end position="243"/>
    </location>
</feature>
<proteinExistence type="predicted"/>
<evidence type="ECO:0000313" key="2">
    <source>
        <dbReference type="EMBL" id="GAA2213816.1"/>
    </source>
</evidence>
<accession>A0ABP5PUH6</accession>
<name>A0ABP5PUH6_9ACTN</name>
<evidence type="ECO:0000313" key="3">
    <source>
        <dbReference type="Proteomes" id="UP001499843"/>
    </source>
</evidence>
<dbReference type="Proteomes" id="UP001499843">
    <property type="component" value="Unassembled WGS sequence"/>
</dbReference>
<dbReference type="SUPFAM" id="SSF52540">
    <property type="entry name" value="P-loop containing nucleoside triphosphate hydrolases"/>
    <property type="match status" value="1"/>
</dbReference>
<dbReference type="Pfam" id="PF04851">
    <property type="entry name" value="ResIII"/>
    <property type="match status" value="1"/>
</dbReference>
<sequence length="303" mass="33261">MHGSSREQGTTLFCDPHTWQPYEDQFAFLSGVRRLRPIEVDALVKRYGQIDAGPSTTGRLPAKHRKGALGVAPQRVRARLGAMPAISTDGLPAPLIAALKHQAAFHNPEFYRRQSMRYSTFATPRFVHCFDDSDPDWLRLPRGLAEQAEHLIAAAGGAIEITTTVPDHDPIAVRFTGELTNVQTEAVTAMAKHLTGVLMAPPGAGKTVMACALIARHQVPTAIIVNRAELLDQWKDRLTMFLDLDGAPRVRARTSGTESSMSSCCSPLPTATPTHRYWTRTAWSSSTNVTRSVLRPPRPPSVR</sequence>
<dbReference type="Gene3D" id="3.40.50.300">
    <property type="entry name" value="P-loop containing nucleotide triphosphate hydrolases"/>
    <property type="match status" value="1"/>
</dbReference>
<comment type="caution">
    <text evidence="2">The sequence shown here is derived from an EMBL/GenBank/DDBJ whole genome shotgun (WGS) entry which is preliminary data.</text>
</comment>
<organism evidence="2 3">
    <name type="scientific">Nonomuraea monospora</name>
    <dbReference type="NCBI Taxonomy" id="568818"/>
    <lineage>
        <taxon>Bacteria</taxon>
        <taxon>Bacillati</taxon>
        <taxon>Actinomycetota</taxon>
        <taxon>Actinomycetes</taxon>
        <taxon>Streptosporangiales</taxon>
        <taxon>Streptosporangiaceae</taxon>
        <taxon>Nonomuraea</taxon>
    </lineage>
</organism>
<evidence type="ECO:0000259" key="1">
    <source>
        <dbReference type="Pfam" id="PF04851"/>
    </source>
</evidence>
<dbReference type="InterPro" id="IPR006935">
    <property type="entry name" value="Helicase/UvrB_N"/>
</dbReference>
<dbReference type="EMBL" id="BAAAQX010000036">
    <property type="protein sequence ID" value="GAA2213816.1"/>
    <property type="molecule type" value="Genomic_DNA"/>
</dbReference>
<gene>
    <name evidence="2" type="ORF">GCM10009850_092790</name>
</gene>
<keyword evidence="3" id="KW-1185">Reference proteome</keyword>